<dbReference type="Pfam" id="PF14368">
    <property type="entry name" value="LTP_2"/>
    <property type="match status" value="1"/>
</dbReference>
<reference evidence="13" key="1">
    <citation type="submission" date="2022-08" db="EMBL/GenBank/DDBJ databases">
        <authorList>
            <person name="Gutierrez-Valencia J."/>
        </authorList>
    </citation>
    <scope>NUCLEOTIDE SEQUENCE</scope>
</reference>
<dbReference type="InterPro" id="IPR000528">
    <property type="entry name" value="Plant_nsLTP"/>
</dbReference>
<comment type="caution">
    <text evidence="13">The sequence shown here is derived from an EMBL/GenBank/DDBJ whole genome shotgun (WGS) entry which is preliminary data.</text>
</comment>
<dbReference type="InterPro" id="IPR016140">
    <property type="entry name" value="Bifunc_inhib/LTP/seed_store"/>
</dbReference>
<keyword evidence="10" id="KW-0812">Transmembrane</keyword>
<dbReference type="PRINTS" id="PR00382">
    <property type="entry name" value="LIPIDTRNSFER"/>
</dbReference>
<feature type="transmembrane region" description="Helical" evidence="10">
    <location>
        <begin position="149"/>
        <end position="170"/>
    </location>
</feature>
<dbReference type="Proteomes" id="UP001154282">
    <property type="component" value="Unassembled WGS sequence"/>
</dbReference>
<keyword evidence="10" id="KW-0472">Membrane</keyword>
<gene>
    <name evidence="13" type="ORF">LITE_LOCUS51066</name>
</gene>
<evidence type="ECO:0000256" key="8">
    <source>
        <dbReference type="ARBA" id="ARBA00023288"/>
    </source>
</evidence>
<dbReference type="Gene3D" id="1.10.110.10">
    <property type="entry name" value="Plant lipid-transfer and hydrophobic proteins"/>
    <property type="match status" value="1"/>
</dbReference>
<feature type="region of interest" description="Disordered" evidence="9">
    <location>
        <begin position="113"/>
        <end position="146"/>
    </location>
</feature>
<evidence type="ECO:0000256" key="4">
    <source>
        <dbReference type="ARBA" id="ARBA00022622"/>
    </source>
</evidence>
<feature type="signal peptide" evidence="11">
    <location>
        <begin position="1"/>
        <end position="25"/>
    </location>
</feature>
<evidence type="ECO:0000256" key="9">
    <source>
        <dbReference type="SAM" id="MobiDB-lite"/>
    </source>
</evidence>
<comment type="similarity">
    <text evidence="2">Belongs to the plant LTP family.</text>
</comment>
<name>A0AAV0S1R0_9ROSI</name>
<feature type="chain" id="PRO_5044021363" description="Bifunctional inhibitor/plant lipid transfer protein/seed storage helical domain-containing protein" evidence="11">
    <location>
        <begin position="26"/>
        <end position="177"/>
    </location>
</feature>
<keyword evidence="10" id="KW-1133">Transmembrane helix</keyword>
<keyword evidence="5 11" id="KW-0732">Signal</keyword>
<dbReference type="GO" id="GO:0005886">
    <property type="term" value="C:plasma membrane"/>
    <property type="evidence" value="ECO:0007669"/>
    <property type="project" value="UniProtKB-SubCell"/>
</dbReference>
<evidence type="ECO:0000256" key="7">
    <source>
        <dbReference type="ARBA" id="ARBA00023180"/>
    </source>
</evidence>
<feature type="compositionally biased region" description="Polar residues" evidence="9">
    <location>
        <begin position="113"/>
        <end position="122"/>
    </location>
</feature>
<keyword evidence="7" id="KW-0325">Glycoprotein</keyword>
<evidence type="ECO:0000256" key="5">
    <source>
        <dbReference type="ARBA" id="ARBA00022729"/>
    </source>
</evidence>
<keyword evidence="4" id="KW-0336">GPI-anchor</keyword>
<keyword evidence="8" id="KW-0449">Lipoprotein</keyword>
<dbReference type="InterPro" id="IPR043325">
    <property type="entry name" value="LTSS"/>
</dbReference>
<feature type="domain" description="Bifunctional inhibitor/plant lipid transfer protein/seed storage helical" evidence="12">
    <location>
        <begin position="35"/>
        <end position="113"/>
    </location>
</feature>
<keyword evidence="6" id="KW-1015">Disulfide bond</keyword>
<evidence type="ECO:0000256" key="10">
    <source>
        <dbReference type="SAM" id="Phobius"/>
    </source>
</evidence>
<accession>A0AAV0S1R0</accession>
<evidence type="ECO:0000256" key="2">
    <source>
        <dbReference type="ARBA" id="ARBA00009748"/>
    </source>
</evidence>
<comment type="subcellular location">
    <subcellularLocation>
        <location evidence="1">Cell membrane</location>
        <topology evidence="1">Lipid-anchor</topology>
        <topology evidence="1">GPI-anchor</topology>
    </subcellularLocation>
</comment>
<evidence type="ECO:0000313" key="13">
    <source>
        <dbReference type="EMBL" id="CAI0626904.1"/>
    </source>
</evidence>
<organism evidence="13 14">
    <name type="scientific">Linum tenue</name>
    <dbReference type="NCBI Taxonomy" id="586396"/>
    <lineage>
        <taxon>Eukaryota</taxon>
        <taxon>Viridiplantae</taxon>
        <taxon>Streptophyta</taxon>
        <taxon>Embryophyta</taxon>
        <taxon>Tracheophyta</taxon>
        <taxon>Spermatophyta</taxon>
        <taxon>Magnoliopsida</taxon>
        <taxon>eudicotyledons</taxon>
        <taxon>Gunneridae</taxon>
        <taxon>Pentapetalae</taxon>
        <taxon>rosids</taxon>
        <taxon>fabids</taxon>
        <taxon>Malpighiales</taxon>
        <taxon>Linaceae</taxon>
        <taxon>Linum</taxon>
    </lineage>
</organism>
<dbReference type="GO" id="GO:0098552">
    <property type="term" value="C:side of membrane"/>
    <property type="evidence" value="ECO:0007669"/>
    <property type="project" value="UniProtKB-KW"/>
</dbReference>
<sequence>MAAATRTTALSIAIVLLTMQQLLWAGGSTAQSPDCSDALTGLIPCLGYITGGSSAPATTCCIQLEKAVRLLPVCLCQVLNSGGASVGLPGFNRTRALGLPAACNVQTPPVSRCNATSPSASPEGSPVAEAPISPGGVPGSDDSSDGSSITASTSMLLVFFFFFAMAASYCSSASMGY</sequence>
<dbReference type="GO" id="GO:0006869">
    <property type="term" value="P:lipid transport"/>
    <property type="evidence" value="ECO:0007669"/>
    <property type="project" value="InterPro"/>
</dbReference>
<evidence type="ECO:0000256" key="1">
    <source>
        <dbReference type="ARBA" id="ARBA00004609"/>
    </source>
</evidence>
<evidence type="ECO:0000313" key="14">
    <source>
        <dbReference type="Proteomes" id="UP001154282"/>
    </source>
</evidence>
<evidence type="ECO:0000256" key="6">
    <source>
        <dbReference type="ARBA" id="ARBA00023157"/>
    </source>
</evidence>
<evidence type="ECO:0000259" key="12">
    <source>
        <dbReference type="SMART" id="SM00499"/>
    </source>
</evidence>
<keyword evidence="14" id="KW-1185">Reference proteome</keyword>
<evidence type="ECO:0000256" key="11">
    <source>
        <dbReference type="SAM" id="SignalP"/>
    </source>
</evidence>
<dbReference type="PANTHER" id="PTHR33044">
    <property type="entry name" value="BIFUNCTIONAL INHIBITOR/LIPID-TRANSFER PROTEIN/SEED STORAGE 2S ALBUMIN SUPERFAMILY PROTEIN-RELATED"/>
    <property type="match status" value="1"/>
</dbReference>
<dbReference type="SMART" id="SM00499">
    <property type="entry name" value="AAI"/>
    <property type="match status" value="1"/>
</dbReference>
<evidence type="ECO:0000256" key="3">
    <source>
        <dbReference type="ARBA" id="ARBA00022475"/>
    </source>
</evidence>
<dbReference type="CDD" id="cd00010">
    <property type="entry name" value="AAI_LTSS"/>
    <property type="match status" value="1"/>
</dbReference>
<dbReference type="InterPro" id="IPR036312">
    <property type="entry name" value="Bifun_inhib/LTP/seed_sf"/>
</dbReference>
<dbReference type="GO" id="GO:0008289">
    <property type="term" value="F:lipid binding"/>
    <property type="evidence" value="ECO:0007669"/>
    <property type="project" value="InterPro"/>
</dbReference>
<dbReference type="EMBL" id="CAMGYJ010000011">
    <property type="protein sequence ID" value="CAI0626904.1"/>
    <property type="molecule type" value="Genomic_DNA"/>
</dbReference>
<keyword evidence="3" id="KW-1003">Cell membrane</keyword>
<dbReference type="AlphaFoldDB" id="A0AAV0S1R0"/>
<dbReference type="SUPFAM" id="SSF47699">
    <property type="entry name" value="Bifunctional inhibitor/lipid-transfer protein/seed storage 2S albumin"/>
    <property type="match status" value="1"/>
</dbReference>
<protein>
    <recommendedName>
        <fullName evidence="12">Bifunctional inhibitor/plant lipid transfer protein/seed storage helical domain-containing protein</fullName>
    </recommendedName>
</protein>
<feature type="compositionally biased region" description="Low complexity" evidence="9">
    <location>
        <begin position="131"/>
        <end position="146"/>
    </location>
</feature>
<proteinExistence type="inferred from homology"/>